<comment type="similarity">
    <text evidence="7">Belongs to the protein kinase superfamily. Ser/Thr protein kinase family. GCN2 subfamily.</text>
</comment>
<dbReference type="CDD" id="cd23823">
    <property type="entry name" value="RWD_GCN2"/>
    <property type="match status" value="1"/>
</dbReference>
<evidence type="ECO:0000256" key="10">
    <source>
        <dbReference type="PIRSR" id="PIRSR000660-1"/>
    </source>
</evidence>
<dbReference type="Gene3D" id="3.40.50.800">
    <property type="entry name" value="Anticodon-binding domain"/>
    <property type="match status" value="1"/>
</dbReference>
<dbReference type="InterPro" id="IPR024435">
    <property type="entry name" value="HisRS-related_dom"/>
</dbReference>
<reference evidence="17 18" key="1">
    <citation type="submission" date="2016-07" db="EMBL/GenBank/DDBJ databases">
        <title>Pervasive Adenine N6-methylation of Active Genes in Fungi.</title>
        <authorList>
            <consortium name="DOE Joint Genome Institute"/>
            <person name="Mondo S.J."/>
            <person name="Dannebaum R.O."/>
            <person name="Kuo R.C."/>
            <person name="Labutti K."/>
            <person name="Haridas S."/>
            <person name="Kuo A."/>
            <person name="Salamov A."/>
            <person name="Ahrendt S.R."/>
            <person name="Lipzen A."/>
            <person name="Sullivan W."/>
            <person name="Andreopoulos W.B."/>
            <person name="Clum A."/>
            <person name="Lindquist E."/>
            <person name="Daum C."/>
            <person name="Ramamoorthy G.K."/>
            <person name="Gryganskyi A."/>
            <person name="Culley D."/>
            <person name="Magnuson J.K."/>
            <person name="James T.Y."/>
            <person name="O'Malley M.A."/>
            <person name="Stajich J.E."/>
            <person name="Spatafora J.W."/>
            <person name="Visel A."/>
            <person name="Grigoriev I.V."/>
        </authorList>
    </citation>
    <scope>NUCLEOTIDE SEQUENCE [LARGE SCALE GENOMIC DNA]</scope>
    <source>
        <strain evidence="17 18">CBS 931.73</strain>
    </source>
</reference>
<keyword evidence="18" id="KW-1185">Reference proteome</keyword>
<evidence type="ECO:0000256" key="8">
    <source>
        <dbReference type="ARBA" id="ARBA00047899"/>
    </source>
</evidence>
<dbReference type="PANTHER" id="PTHR11042:SF136">
    <property type="entry name" value="EIF-2-ALPHA KINASE GCN2"/>
    <property type="match status" value="1"/>
</dbReference>
<evidence type="ECO:0000256" key="12">
    <source>
        <dbReference type="PROSITE-ProRule" id="PRU10141"/>
    </source>
</evidence>
<dbReference type="InterPro" id="IPR036621">
    <property type="entry name" value="Anticodon-bd_dom_sf"/>
</dbReference>
<dbReference type="SUPFAM" id="SSF54495">
    <property type="entry name" value="UBC-like"/>
    <property type="match status" value="1"/>
</dbReference>
<evidence type="ECO:0000313" key="17">
    <source>
        <dbReference type="EMBL" id="ORX93080.1"/>
    </source>
</evidence>
<dbReference type="FunFam" id="3.30.200.20:FF:000379">
    <property type="entry name" value="eIF-2-alpha kinase GCN2"/>
    <property type="match status" value="1"/>
</dbReference>
<dbReference type="InterPro" id="IPR017441">
    <property type="entry name" value="Protein_kinase_ATP_BS"/>
</dbReference>
<dbReference type="STRING" id="1314790.A0A1Y1Y4Y7"/>
<evidence type="ECO:0000256" key="11">
    <source>
        <dbReference type="PIRSR" id="PIRSR000660-2"/>
    </source>
</evidence>
<evidence type="ECO:0000256" key="4">
    <source>
        <dbReference type="ARBA" id="ARBA00022741"/>
    </source>
</evidence>
<keyword evidence="2" id="KW-0723">Serine/threonine-protein kinase</keyword>
<dbReference type="PROSITE" id="PS50908">
    <property type="entry name" value="RWD"/>
    <property type="match status" value="1"/>
</dbReference>
<dbReference type="InParanoid" id="A0A1Y1Y4Y7"/>
<dbReference type="SUPFAM" id="SSF56112">
    <property type="entry name" value="Protein kinase-like (PK-like)"/>
    <property type="match status" value="2"/>
</dbReference>
<evidence type="ECO:0000256" key="13">
    <source>
        <dbReference type="SAM" id="Coils"/>
    </source>
</evidence>
<keyword evidence="6 11" id="KW-0067">ATP-binding</keyword>
<dbReference type="SMART" id="SM00220">
    <property type="entry name" value="S_TKc"/>
    <property type="match status" value="2"/>
</dbReference>
<dbReference type="PANTHER" id="PTHR11042">
    <property type="entry name" value="EUKARYOTIC TRANSLATION INITIATION FACTOR 2-ALPHA KINASE EIF2-ALPHA KINASE -RELATED"/>
    <property type="match status" value="1"/>
</dbReference>
<feature type="binding site" evidence="11">
    <location>
        <position position="613"/>
    </location>
    <ligand>
        <name>ATP</name>
        <dbReference type="ChEBI" id="CHEBI:30616"/>
    </ligand>
</feature>
<feature type="region of interest" description="Disordered" evidence="14">
    <location>
        <begin position="714"/>
        <end position="747"/>
    </location>
</feature>
<evidence type="ECO:0000256" key="2">
    <source>
        <dbReference type="ARBA" id="ARBA00022527"/>
    </source>
</evidence>
<dbReference type="InterPro" id="IPR000719">
    <property type="entry name" value="Prot_kinase_dom"/>
</dbReference>
<dbReference type="InterPro" id="IPR045864">
    <property type="entry name" value="aa-tRNA-synth_II/BPL/LPL"/>
</dbReference>
<dbReference type="Proteomes" id="UP000193498">
    <property type="component" value="Unassembled WGS sequence"/>
</dbReference>
<dbReference type="InterPro" id="IPR041715">
    <property type="entry name" value="HisRS-like_core"/>
</dbReference>
<name>A0A1Y1Y4Y7_9FUNG</name>
<evidence type="ECO:0000256" key="9">
    <source>
        <dbReference type="ARBA" id="ARBA00048679"/>
    </source>
</evidence>
<dbReference type="Pfam" id="PF00069">
    <property type="entry name" value="Pkinase"/>
    <property type="match status" value="3"/>
</dbReference>
<proteinExistence type="inferred from homology"/>
<dbReference type="InterPro" id="IPR016255">
    <property type="entry name" value="Gcn2"/>
</dbReference>
<feature type="region of interest" description="Disordered" evidence="14">
    <location>
        <begin position="662"/>
        <end position="683"/>
    </location>
</feature>
<evidence type="ECO:0000256" key="14">
    <source>
        <dbReference type="SAM" id="MobiDB-lite"/>
    </source>
</evidence>
<feature type="active site" description="Proton acceptor" evidence="10">
    <location>
        <position position="803"/>
    </location>
</feature>
<dbReference type="Gene3D" id="3.30.930.10">
    <property type="entry name" value="Bira Bifunctional Protein, Domain 2"/>
    <property type="match status" value="1"/>
</dbReference>
<feature type="domain" description="RWD" evidence="16">
    <location>
        <begin position="9"/>
        <end position="121"/>
    </location>
</feature>
<feature type="domain" description="Protein kinase" evidence="15">
    <location>
        <begin position="584"/>
        <end position="953"/>
    </location>
</feature>
<organism evidence="17 18">
    <name type="scientific">Basidiobolus meristosporus CBS 931.73</name>
    <dbReference type="NCBI Taxonomy" id="1314790"/>
    <lineage>
        <taxon>Eukaryota</taxon>
        <taxon>Fungi</taxon>
        <taxon>Fungi incertae sedis</taxon>
        <taxon>Zoopagomycota</taxon>
        <taxon>Entomophthoromycotina</taxon>
        <taxon>Basidiobolomycetes</taxon>
        <taxon>Basidiobolales</taxon>
        <taxon>Basidiobolaceae</taxon>
        <taxon>Basidiobolus</taxon>
    </lineage>
</organism>
<dbReference type="InterPro" id="IPR008271">
    <property type="entry name" value="Ser/Thr_kinase_AS"/>
</dbReference>
<dbReference type="Gene3D" id="3.30.200.20">
    <property type="entry name" value="Phosphorylase Kinase, domain 1"/>
    <property type="match status" value="1"/>
</dbReference>
<evidence type="ECO:0000259" key="16">
    <source>
        <dbReference type="PROSITE" id="PS50908"/>
    </source>
</evidence>
<dbReference type="GO" id="GO:0000077">
    <property type="term" value="P:DNA damage checkpoint signaling"/>
    <property type="evidence" value="ECO:0007669"/>
    <property type="project" value="InterPro"/>
</dbReference>
<keyword evidence="4 11" id="KW-0547">Nucleotide-binding</keyword>
<dbReference type="PROSITE" id="PS00108">
    <property type="entry name" value="PROTEIN_KINASE_ST"/>
    <property type="match status" value="1"/>
</dbReference>
<dbReference type="GO" id="GO:0004694">
    <property type="term" value="F:eukaryotic translation initiation factor 2alpha kinase activity"/>
    <property type="evidence" value="ECO:0007669"/>
    <property type="project" value="InterPro"/>
</dbReference>
<dbReference type="GO" id="GO:1990625">
    <property type="term" value="P:negative regulation of cytoplasmic translational initiation in response to stress"/>
    <property type="evidence" value="ECO:0007669"/>
    <property type="project" value="TreeGrafter"/>
</dbReference>
<dbReference type="PROSITE" id="PS50011">
    <property type="entry name" value="PROTEIN_KINASE_DOM"/>
    <property type="match status" value="2"/>
</dbReference>
<dbReference type="Pfam" id="PF12745">
    <property type="entry name" value="HGTP_anticodon2"/>
    <property type="match status" value="1"/>
</dbReference>
<dbReference type="InterPro" id="IPR016135">
    <property type="entry name" value="UBQ-conjugating_enzyme/RWD"/>
</dbReference>
<dbReference type="GO" id="GO:0005829">
    <property type="term" value="C:cytosol"/>
    <property type="evidence" value="ECO:0007669"/>
    <property type="project" value="TreeGrafter"/>
</dbReference>
<dbReference type="Gene3D" id="3.10.110.10">
    <property type="entry name" value="Ubiquitin Conjugating Enzyme"/>
    <property type="match status" value="1"/>
</dbReference>
<dbReference type="EC" id="2.7.11.1" evidence="1"/>
<gene>
    <name evidence="17" type="ORF">K493DRAFT_338469</name>
</gene>
<comment type="caution">
    <text evidence="17">The sequence shown here is derived from an EMBL/GenBank/DDBJ whole genome shotgun (WGS) entry which is preliminary data.</text>
</comment>
<dbReference type="SUPFAM" id="SSF55681">
    <property type="entry name" value="Class II aaRS and biotin synthetases"/>
    <property type="match status" value="1"/>
</dbReference>
<evidence type="ECO:0000313" key="18">
    <source>
        <dbReference type="Proteomes" id="UP000193498"/>
    </source>
</evidence>
<dbReference type="OrthoDB" id="341578at2759"/>
<dbReference type="FunFam" id="3.40.50.800:FF:000009">
    <property type="entry name" value="Eukaryotic translation initiation factor 2-alpha kinase"/>
    <property type="match status" value="1"/>
</dbReference>
<comment type="catalytic activity">
    <reaction evidence="9">
        <text>L-seryl-[protein] + ATP = O-phospho-L-seryl-[protein] + ADP + H(+)</text>
        <dbReference type="Rhea" id="RHEA:17989"/>
        <dbReference type="Rhea" id="RHEA-COMP:9863"/>
        <dbReference type="Rhea" id="RHEA-COMP:11604"/>
        <dbReference type="ChEBI" id="CHEBI:15378"/>
        <dbReference type="ChEBI" id="CHEBI:29999"/>
        <dbReference type="ChEBI" id="CHEBI:30616"/>
        <dbReference type="ChEBI" id="CHEBI:83421"/>
        <dbReference type="ChEBI" id="CHEBI:456216"/>
        <dbReference type="EC" id="2.7.11.1"/>
    </reaction>
</comment>
<comment type="catalytic activity">
    <reaction evidence="8">
        <text>L-threonyl-[protein] + ATP = O-phospho-L-threonyl-[protein] + ADP + H(+)</text>
        <dbReference type="Rhea" id="RHEA:46608"/>
        <dbReference type="Rhea" id="RHEA-COMP:11060"/>
        <dbReference type="Rhea" id="RHEA-COMP:11605"/>
        <dbReference type="ChEBI" id="CHEBI:15378"/>
        <dbReference type="ChEBI" id="CHEBI:30013"/>
        <dbReference type="ChEBI" id="CHEBI:30616"/>
        <dbReference type="ChEBI" id="CHEBI:61977"/>
        <dbReference type="ChEBI" id="CHEBI:456216"/>
        <dbReference type="EC" id="2.7.11.1"/>
    </reaction>
</comment>
<dbReference type="GO" id="GO:0009893">
    <property type="term" value="P:positive regulation of metabolic process"/>
    <property type="evidence" value="ECO:0007669"/>
    <property type="project" value="UniProtKB-ARBA"/>
</dbReference>
<dbReference type="CDD" id="cd22249">
    <property type="entry name" value="UDM1_RNF168_RNF169-like"/>
    <property type="match status" value="1"/>
</dbReference>
<evidence type="ECO:0000256" key="7">
    <source>
        <dbReference type="ARBA" id="ARBA00037982"/>
    </source>
</evidence>
<dbReference type="Pfam" id="PF05773">
    <property type="entry name" value="RWD"/>
    <property type="match status" value="1"/>
</dbReference>
<evidence type="ECO:0000256" key="5">
    <source>
        <dbReference type="ARBA" id="ARBA00022777"/>
    </source>
</evidence>
<feature type="binding site" evidence="12">
    <location>
        <position position="614"/>
    </location>
    <ligand>
        <name>ATP</name>
        <dbReference type="ChEBI" id="CHEBI:30616"/>
    </ligand>
</feature>
<feature type="domain" description="Protein kinase" evidence="15">
    <location>
        <begin position="237"/>
        <end position="510"/>
    </location>
</feature>
<dbReference type="EMBL" id="MCFE01000248">
    <property type="protein sequence ID" value="ORX93080.1"/>
    <property type="molecule type" value="Genomic_DNA"/>
</dbReference>
<accession>A0A1Y1Y4Y7</accession>
<dbReference type="Pfam" id="PF13393">
    <property type="entry name" value="tRNA-synt_His"/>
    <property type="match status" value="1"/>
</dbReference>
<protein>
    <recommendedName>
        <fullName evidence="1">non-specific serine/threonine protein kinase</fullName>
        <ecNumber evidence="1">2.7.11.1</ecNumber>
    </recommendedName>
</protein>
<keyword evidence="5 17" id="KW-0418">Kinase</keyword>
<dbReference type="Gene3D" id="1.10.510.10">
    <property type="entry name" value="Transferase(Phosphotransferase) domain 1"/>
    <property type="match status" value="2"/>
</dbReference>
<dbReference type="InterPro" id="IPR006575">
    <property type="entry name" value="RWD_dom"/>
</dbReference>
<dbReference type="InterPro" id="IPR011009">
    <property type="entry name" value="Kinase-like_dom_sf"/>
</dbReference>
<evidence type="ECO:0000256" key="1">
    <source>
        <dbReference type="ARBA" id="ARBA00012513"/>
    </source>
</evidence>
<dbReference type="CDD" id="cd14046">
    <property type="entry name" value="STKc_EIF2AK4_GCN2_rpt2"/>
    <property type="match status" value="1"/>
</dbReference>
<dbReference type="SMART" id="SM00591">
    <property type="entry name" value="RWD"/>
    <property type="match status" value="1"/>
</dbReference>
<dbReference type="FunFam" id="3.10.110.10:FF:000050">
    <property type="entry name" value="eIF-2-alpha kinase GCN2"/>
    <property type="match status" value="1"/>
</dbReference>
<feature type="coiled-coil region" evidence="13">
    <location>
        <begin position="138"/>
        <end position="200"/>
    </location>
</feature>
<dbReference type="SUPFAM" id="SSF52954">
    <property type="entry name" value="Class II aaRS ABD-related"/>
    <property type="match status" value="1"/>
</dbReference>
<dbReference type="GO" id="GO:0005524">
    <property type="term" value="F:ATP binding"/>
    <property type="evidence" value="ECO:0007669"/>
    <property type="project" value="UniProtKB-UniRule"/>
</dbReference>
<keyword evidence="13" id="KW-0175">Coiled coil</keyword>
<dbReference type="FunCoup" id="A0A1Y1Y4Y7">
    <property type="interactions" value="953"/>
</dbReference>
<sequence length="1632" mass="187263">MDKAEIQENELEALKAIFMNDFESINVQSAWNIVPTEHEFRLHLIPHGEELKDSVCVDLHVKFGKNYPMVLPALKLENWKGISLAQIQELTKQMKSFATTLIGQEMTYEIATLIQDFITANNSALIPTMSFHDQMLNRLELTTKAEQEKAQIEQHRLQQIQEEIKMNEQLSLTKKIQEDIQRKEEKIKEERQKRKQMKVKNLMDTVAPEDLNLTKVSFDEPIIVDPDDSQNATFQSVIVYQKIGQDSVGVMYMVKPVDYLTKAGYRDTNLLCLKELEITAPYYQSNTGIGKLQQVKKELEKLKGLRNNHMVSIYGAKLEMVEAGWKLYVLNEYVTGETLENLLEKCGTIQLSLVRKYSKQLLHSLIYIHTSGFVHRDIKPANIYCTEGANKTKIVKLANVSYARRLLDLDQICPISPILSEDATSSWPAPEIVSRPDLFGRKTDVWSLGVVMVEMIWGSRATSTYLDIEQLFETSTSEIPDSLRDILSKMLSKDPKLRPAAVELLDHPFLSEDDSHLHPITFMLDTKITPPVSTPKGPQDIAGDLNFSHAFLHPGLTLDSPLSPLKSPLNASSGPGFSRYKSDFEEIEFVGKGGFGEVVKARNKLDGRYYAIKKIRLNPRDVDNNRKILREVTTLSRLHHQYVVRYFTTWLEDADGAWMDSESCSEYSDESDSDSSNEEEDDISVMSDFQSDFLSTDRKRALSRSYSSIHFGSKRNSPFLSSQEESDDSLTEDTSSNMQVSFKKPPSPPESYRILYIQMEFCEKKTLRDVIDEGIEVDEAWRLLRQIVEGLVHIHSQVRIHRDLKPNNIFLDSNGDVKIGDFGLATSSYALMDANASKQVSYDGAFEDSMTSGVGTTFYVAPEIADKSRYGSRYSQKVDIYSLGVIFFEMCCPFSTGMERAIALGQIRSPEIVFPSQFPADRMKYQAYIIRWLLAHNPKDRPTSLELLRSEWLPPKMEDDYIEECLRTIGNPNTSFYNRLMSSLFSQEPDKHKDFTYDFNSKNNAFDQHNALFYAKVHDRLIRIFNLHAAVELGTPLLMPKSDIYDSAQKPVHLLDATGGIVQLPYDLTVPFARYISRNNITQLKRYTFDKVYRENIVGGQPKVVHEVDFDIIHNIPTNMVPDAEVLKLVDEVLDEFPPFRNAPYCFLINHGNVIQAMFDHCRIPVKDRRSISNLLGQLGKSPIPAHLRTQFATQYQLSKDTLDNLELFNIRGDFEVVVRKLENLITSDTTRSLMRNGIDDLRVLIKHAKSFGLRRKIVFYPFLTYNHHYYKNGFIFQAIQETHQKEVIAGGGRYDALIENFQHPSSEKVMKKVYAVGVNIALQKIILAMSQYQSQVFKSLVTKTHDEDRSFGLWAPKKCDVFVASFGKILLQERIEIVRELWAHSIRADFLCEDDNDLTPEQLVKVCKYQGINWIVIVKHRGQESKSGLRDSGMVKVKNVLRKTETEVPKSELCIWLSAEIADQLRIDYQVSGSKYRKHDISSNLQNEFASMSFRHDHNSGSSLHTESHNKIDFNVMVLTPQTRSKMKHKQKQLIIDKALNNVNQFALGIANGSVPILALDVTEDILRRIMDCDILDDESFRRVLDITPPQYRDYLNNVQNTLEKLKDNDHHKSVWLYSYRDDWNVLYEFR</sequence>
<evidence type="ECO:0000256" key="3">
    <source>
        <dbReference type="ARBA" id="ARBA00022679"/>
    </source>
</evidence>
<dbReference type="GO" id="GO:0005634">
    <property type="term" value="C:nucleus"/>
    <property type="evidence" value="ECO:0007669"/>
    <property type="project" value="TreeGrafter"/>
</dbReference>
<feature type="compositionally biased region" description="Acidic residues" evidence="14">
    <location>
        <begin position="667"/>
        <end position="683"/>
    </location>
</feature>
<dbReference type="PIRSF" id="PIRSF000660">
    <property type="entry name" value="Ser/Thr_PK_GCN2"/>
    <property type="match status" value="1"/>
</dbReference>
<evidence type="ECO:0000259" key="15">
    <source>
        <dbReference type="PROSITE" id="PS50011"/>
    </source>
</evidence>
<dbReference type="InterPro" id="IPR050339">
    <property type="entry name" value="CC_SR_Kinase"/>
</dbReference>
<dbReference type="PROSITE" id="PS00107">
    <property type="entry name" value="PROTEIN_KINASE_ATP"/>
    <property type="match status" value="1"/>
</dbReference>
<evidence type="ECO:0000256" key="6">
    <source>
        <dbReference type="ARBA" id="ARBA00022840"/>
    </source>
</evidence>
<keyword evidence="3" id="KW-0808">Transferase</keyword>